<dbReference type="Pfam" id="PF00440">
    <property type="entry name" value="TetR_N"/>
    <property type="match status" value="1"/>
</dbReference>
<dbReference type="PROSITE" id="PS01081">
    <property type="entry name" value="HTH_TETR_1"/>
    <property type="match status" value="1"/>
</dbReference>
<dbReference type="InterPro" id="IPR001647">
    <property type="entry name" value="HTH_TetR"/>
</dbReference>
<dbReference type="PROSITE" id="PS50977">
    <property type="entry name" value="HTH_TETR_2"/>
    <property type="match status" value="1"/>
</dbReference>
<dbReference type="InterPro" id="IPR036271">
    <property type="entry name" value="Tet_transcr_reg_TetR-rel_C_sf"/>
</dbReference>
<evidence type="ECO:0000259" key="5">
    <source>
        <dbReference type="PROSITE" id="PS50977"/>
    </source>
</evidence>
<evidence type="ECO:0000313" key="6">
    <source>
        <dbReference type="EMBL" id="KCZ94839.1"/>
    </source>
</evidence>
<dbReference type="GO" id="GO:0003677">
    <property type="term" value="F:DNA binding"/>
    <property type="evidence" value="ECO:0007669"/>
    <property type="project" value="UniProtKB-UniRule"/>
</dbReference>
<keyword evidence="7" id="KW-1185">Reference proteome</keyword>
<evidence type="ECO:0000256" key="1">
    <source>
        <dbReference type="ARBA" id="ARBA00023015"/>
    </source>
</evidence>
<dbReference type="InterPro" id="IPR009057">
    <property type="entry name" value="Homeodomain-like_sf"/>
</dbReference>
<dbReference type="AlphaFoldDB" id="A0A059FVY0"/>
<organism evidence="6 7">
    <name type="scientific">Hyphomonas hirschiana VP5</name>
    <dbReference type="NCBI Taxonomy" id="1280951"/>
    <lineage>
        <taxon>Bacteria</taxon>
        <taxon>Pseudomonadati</taxon>
        <taxon>Pseudomonadota</taxon>
        <taxon>Alphaproteobacteria</taxon>
        <taxon>Hyphomonadales</taxon>
        <taxon>Hyphomonadaceae</taxon>
        <taxon>Hyphomonas</taxon>
    </lineage>
</organism>
<keyword evidence="2 4" id="KW-0238">DNA-binding</keyword>
<dbReference type="Proteomes" id="UP000025061">
    <property type="component" value="Unassembled WGS sequence"/>
</dbReference>
<dbReference type="OrthoDB" id="9811084at2"/>
<dbReference type="Gene3D" id="1.10.357.10">
    <property type="entry name" value="Tetracycline Repressor, domain 2"/>
    <property type="match status" value="1"/>
</dbReference>
<keyword evidence="3" id="KW-0804">Transcription</keyword>
<dbReference type="SUPFAM" id="SSF46689">
    <property type="entry name" value="Homeodomain-like"/>
    <property type="match status" value="1"/>
</dbReference>
<protein>
    <submittedName>
        <fullName evidence="6">TetR family transcriptional regulator</fullName>
    </submittedName>
</protein>
<dbReference type="Pfam" id="PF16925">
    <property type="entry name" value="TetR_C_13"/>
    <property type="match status" value="1"/>
</dbReference>
<dbReference type="RefSeq" id="WP_011645059.1">
    <property type="nucleotide sequence ID" value="NZ_ARYI01000006.1"/>
</dbReference>
<accession>A0A059FVY0</accession>
<evidence type="ECO:0000256" key="3">
    <source>
        <dbReference type="ARBA" id="ARBA00023163"/>
    </source>
</evidence>
<evidence type="ECO:0000313" key="7">
    <source>
        <dbReference type="Proteomes" id="UP000025061"/>
    </source>
</evidence>
<sequence length="207" mass="22150">MARTANPHTRDNLMEAAFKLVREKGLTATTVDEICAAAGVSKGAFFHHFKSKEELAVAAAHHWSAVTGGFFDNAPYHQPEDPLERLLGYIALRREMMDGEIADFTCFVGTMAQEAWATSPPVAAAAWDSMAEHAEKLAVDIDAAKAARGIAGDWSARSLALHIGTVTQGAFILAKASGDASIAQDSLDHLRRYIEALFEAPAPAAKS</sequence>
<proteinExistence type="predicted"/>
<dbReference type="InterPro" id="IPR011075">
    <property type="entry name" value="TetR_C"/>
</dbReference>
<dbReference type="PANTHER" id="PTHR47506:SF1">
    <property type="entry name" value="HTH-TYPE TRANSCRIPTIONAL REGULATOR YJDC"/>
    <property type="match status" value="1"/>
</dbReference>
<reference evidence="6 7" key="1">
    <citation type="submission" date="2013-04" db="EMBL/GenBank/DDBJ databases">
        <title>Hyphomonas hirschiana VP5 Genome Sequencing.</title>
        <authorList>
            <person name="Lai Q."/>
            <person name="Shao Z."/>
        </authorList>
    </citation>
    <scope>NUCLEOTIDE SEQUENCE [LARGE SCALE GENOMIC DNA]</scope>
    <source>
        <strain evidence="6 7">VP5</strain>
    </source>
</reference>
<gene>
    <name evidence="6" type="ORF">HHI_08593</name>
</gene>
<dbReference type="InterPro" id="IPR023772">
    <property type="entry name" value="DNA-bd_HTH_TetR-type_CS"/>
</dbReference>
<feature type="DNA-binding region" description="H-T-H motif" evidence="4">
    <location>
        <begin position="30"/>
        <end position="49"/>
    </location>
</feature>
<evidence type="ECO:0000256" key="2">
    <source>
        <dbReference type="ARBA" id="ARBA00023125"/>
    </source>
</evidence>
<dbReference type="EMBL" id="ARYI01000006">
    <property type="protein sequence ID" value="KCZ94839.1"/>
    <property type="molecule type" value="Genomic_DNA"/>
</dbReference>
<dbReference type="PATRIC" id="fig|1280951.3.peg.1734"/>
<evidence type="ECO:0000256" key="4">
    <source>
        <dbReference type="PROSITE-ProRule" id="PRU00335"/>
    </source>
</evidence>
<feature type="domain" description="HTH tetR-type" evidence="5">
    <location>
        <begin position="7"/>
        <end position="67"/>
    </location>
</feature>
<dbReference type="PRINTS" id="PR00455">
    <property type="entry name" value="HTHTETR"/>
</dbReference>
<keyword evidence="1" id="KW-0805">Transcription regulation</keyword>
<comment type="caution">
    <text evidence="6">The sequence shown here is derived from an EMBL/GenBank/DDBJ whole genome shotgun (WGS) entry which is preliminary data.</text>
</comment>
<name>A0A059FVY0_9PROT</name>
<dbReference type="PANTHER" id="PTHR47506">
    <property type="entry name" value="TRANSCRIPTIONAL REGULATORY PROTEIN"/>
    <property type="match status" value="1"/>
</dbReference>
<dbReference type="SUPFAM" id="SSF48498">
    <property type="entry name" value="Tetracyclin repressor-like, C-terminal domain"/>
    <property type="match status" value="1"/>
</dbReference>